<evidence type="ECO:0000313" key="2">
    <source>
        <dbReference type="Proteomes" id="UP000054477"/>
    </source>
</evidence>
<evidence type="ECO:0000313" key="1">
    <source>
        <dbReference type="EMBL" id="KIJ98549.1"/>
    </source>
</evidence>
<dbReference type="HOGENOM" id="CLU_2292133_0_0_1"/>
<gene>
    <name evidence="1" type="ORF">K443DRAFT_206166</name>
</gene>
<keyword evidence="2" id="KW-1185">Reference proteome</keyword>
<reference evidence="2" key="2">
    <citation type="submission" date="2015-01" db="EMBL/GenBank/DDBJ databases">
        <title>Evolutionary Origins and Diversification of the Mycorrhizal Mutualists.</title>
        <authorList>
            <consortium name="DOE Joint Genome Institute"/>
            <consortium name="Mycorrhizal Genomics Consortium"/>
            <person name="Kohler A."/>
            <person name="Kuo A."/>
            <person name="Nagy L.G."/>
            <person name="Floudas D."/>
            <person name="Copeland A."/>
            <person name="Barry K.W."/>
            <person name="Cichocki N."/>
            <person name="Veneault-Fourrey C."/>
            <person name="LaButti K."/>
            <person name="Lindquist E.A."/>
            <person name="Lipzen A."/>
            <person name="Lundell T."/>
            <person name="Morin E."/>
            <person name="Murat C."/>
            <person name="Riley R."/>
            <person name="Ohm R."/>
            <person name="Sun H."/>
            <person name="Tunlid A."/>
            <person name="Henrissat B."/>
            <person name="Grigoriev I.V."/>
            <person name="Hibbett D.S."/>
            <person name="Martin F."/>
        </authorList>
    </citation>
    <scope>NUCLEOTIDE SEQUENCE [LARGE SCALE GENOMIC DNA]</scope>
    <source>
        <strain evidence="2">LaAM-08-1</strain>
    </source>
</reference>
<organism evidence="1 2">
    <name type="scientific">Laccaria amethystina LaAM-08-1</name>
    <dbReference type="NCBI Taxonomy" id="1095629"/>
    <lineage>
        <taxon>Eukaryota</taxon>
        <taxon>Fungi</taxon>
        <taxon>Dikarya</taxon>
        <taxon>Basidiomycota</taxon>
        <taxon>Agaricomycotina</taxon>
        <taxon>Agaricomycetes</taxon>
        <taxon>Agaricomycetidae</taxon>
        <taxon>Agaricales</taxon>
        <taxon>Agaricineae</taxon>
        <taxon>Hydnangiaceae</taxon>
        <taxon>Laccaria</taxon>
    </lineage>
</organism>
<reference evidence="1 2" key="1">
    <citation type="submission" date="2014-04" db="EMBL/GenBank/DDBJ databases">
        <authorList>
            <consortium name="DOE Joint Genome Institute"/>
            <person name="Kuo A."/>
            <person name="Kohler A."/>
            <person name="Nagy L.G."/>
            <person name="Floudas D."/>
            <person name="Copeland A."/>
            <person name="Barry K.W."/>
            <person name="Cichocki N."/>
            <person name="Veneault-Fourrey C."/>
            <person name="LaButti K."/>
            <person name="Lindquist E.A."/>
            <person name="Lipzen A."/>
            <person name="Lundell T."/>
            <person name="Morin E."/>
            <person name="Murat C."/>
            <person name="Sun H."/>
            <person name="Tunlid A."/>
            <person name="Henrissat B."/>
            <person name="Grigoriev I.V."/>
            <person name="Hibbett D.S."/>
            <person name="Martin F."/>
            <person name="Nordberg H.P."/>
            <person name="Cantor M.N."/>
            <person name="Hua S.X."/>
        </authorList>
    </citation>
    <scope>NUCLEOTIDE SEQUENCE [LARGE SCALE GENOMIC DNA]</scope>
    <source>
        <strain evidence="1 2">LaAM-08-1</strain>
    </source>
</reference>
<protein>
    <submittedName>
        <fullName evidence="1">Uncharacterized protein</fullName>
    </submittedName>
</protein>
<dbReference type="Proteomes" id="UP000054477">
    <property type="component" value="Unassembled WGS sequence"/>
</dbReference>
<sequence>MAGKLLQLSSQLTSPISAYKCILVSFPLFPDYTSKGQSTLSSSLSCIVLTLRACLGAPRKPGFDSRTETICAPSRWLFSELSMEQPVDRLGRDFLVCASQC</sequence>
<accession>A0A0C9WMW4</accession>
<proteinExistence type="predicted"/>
<name>A0A0C9WMW4_9AGAR</name>
<dbReference type="EMBL" id="KN838666">
    <property type="protein sequence ID" value="KIJ98549.1"/>
    <property type="molecule type" value="Genomic_DNA"/>
</dbReference>
<dbReference type="AlphaFoldDB" id="A0A0C9WMW4"/>